<keyword evidence="5" id="KW-0046">Antibiotic resistance</keyword>
<organism evidence="8 9">
    <name type="scientific">Blastococcus xanthinilyticus</name>
    <dbReference type="NCBI Taxonomy" id="1564164"/>
    <lineage>
        <taxon>Bacteria</taxon>
        <taxon>Bacillati</taxon>
        <taxon>Actinomycetota</taxon>
        <taxon>Actinomycetes</taxon>
        <taxon>Geodermatophilales</taxon>
        <taxon>Geodermatophilaceae</taxon>
        <taxon>Blastococcus</taxon>
    </lineage>
</organism>
<feature type="transmembrane region" description="Helical" evidence="6">
    <location>
        <begin position="75"/>
        <end position="95"/>
    </location>
</feature>
<keyword evidence="6" id="KW-0813">Transport</keyword>
<evidence type="ECO:0000256" key="4">
    <source>
        <dbReference type="ARBA" id="ARBA00023136"/>
    </source>
</evidence>
<dbReference type="PROSITE" id="PS51012">
    <property type="entry name" value="ABC_TM2"/>
    <property type="match status" value="1"/>
</dbReference>
<dbReference type="InterPro" id="IPR052902">
    <property type="entry name" value="ABC-2_transporter"/>
</dbReference>
<keyword evidence="2 6" id="KW-0812">Transmembrane</keyword>
<evidence type="ECO:0000259" key="7">
    <source>
        <dbReference type="PROSITE" id="PS51012"/>
    </source>
</evidence>
<feature type="transmembrane region" description="Helical" evidence="6">
    <location>
        <begin position="241"/>
        <end position="259"/>
    </location>
</feature>
<dbReference type="GO" id="GO:0140359">
    <property type="term" value="F:ABC-type transporter activity"/>
    <property type="evidence" value="ECO:0007669"/>
    <property type="project" value="InterPro"/>
</dbReference>
<keyword evidence="4 6" id="KW-0472">Membrane</keyword>
<feature type="domain" description="ABC transmembrane type-2" evidence="7">
    <location>
        <begin position="36"/>
        <end position="262"/>
    </location>
</feature>
<sequence>MTAMYTTPTTDTRSGTGGAGAAVLRAEARLFGRELGSLFWILLFPTILLLILGAIPDFREADPSLGGQRVVDLYASIAVLLAMIMAAILAMPAVIAGYREHGVLRRLRTTPVHPGALLAAQVGLHAAAVLVSVVLALGVARLAYGVLLPRSLAFYALCTVLATAATFAIGAVITASARSARAVQTVGTIVFFPTMFTAGVWLPVQSMGGWLHDVVVRTPLGAAAEALNDALVGRTPDGADLAVMMGWTAVLALVSVRAFRWE</sequence>
<keyword evidence="6" id="KW-1003">Cell membrane</keyword>
<gene>
    <name evidence="8" type="ORF">BD833_103185</name>
</gene>
<evidence type="ECO:0000256" key="1">
    <source>
        <dbReference type="ARBA" id="ARBA00004141"/>
    </source>
</evidence>
<dbReference type="EMBL" id="VNHW01000003">
    <property type="protein sequence ID" value="TYP89029.1"/>
    <property type="molecule type" value="Genomic_DNA"/>
</dbReference>
<evidence type="ECO:0000256" key="6">
    <source>
        <dbReference type="RuleBase" id="RU361157"/>
    </source>
</evidence>
<keyword evidence="3 6" id="KW-1133">Transmembrane helix</keyword>
<dbReference type="PANTHER" id="PTHR43027:SF2">
    <property type="entry name" value="TRANSPORT PERMEASE PROTEIN"/>
    <property type="match status" value="1"/>
</dbReference>
<dbReference type="RefSeq" id="WP_243737477.1">
    <property type="nucleotide sequence ID" value="NZ_VNHW01000003.1"/>
</dbReference>
<feature type="transmembrane region" description="Helical" evidence="6">
    <location>
        <begin position="35"/>
        <end position="55"/>
    </location>
</feature>
<evidence type="ECO:0000256" key="5">
    <source>
        <dbReference type="ARBA" id="ARBA00023251"/>
    </source>
</evidence>
<comment type="similarity">
    <text evidence="6">Belongs to the ABC-2 integral membrane protein family.</text>
</comment>
<evidence type="ECO:0000313" key="9">
    <source>
        <dbReference type="Proteomes" id="UP000322499"/>
    </source>
</evidence>
<comment type="caution">
    <text evidence="8">The sequence shown here is derived from an EMBL/GenBank/DDBJ whole genome shotgun (WGS) entry which is preliminary data.</text>
</comment>
<keyword evidence="9" id="KW-1185">Reference proteome</keyword>
<dbReference type="InterPro" id="IPR000412">
    <property type="entry name" value="ABC_2_transport"/>
</dbReference>
<dbReference type="GO" id="GO:0043190">
    <property type="term" value="C:ATP-binding cassette (ABC) transporter complex"/>
    <property type="evidence" value="ECO:0007669"/>
    <property type="project" value="InterPro"/>
</dbReference>
<reference evidence="8 9" key="1">
    <citation type="submission" date="2019-07" db="EMBL/GenBank/DDBJ databases">
        <title>Genomic Encyclopedia of Archaeal and Bacterial Type Strains, Phase II (KMG-II): from individual species to whole genera.</title>
        <authorList>
            <person name="Goeker M."/>
        </authorList>
    </citation>
    <scope>NUCLEOTIDE SEQUENCE [LARGE SCALE GENOMIC DNA]</scope>
    <source>
        <strain evidence="8 9">DSM 46842</strain>
    </source>
</reference>
<comment type="subcellular location">
    <subcellularLocation>
        <location evidence="6">Cell membrane</location>
        <topology evidence="6">Multi-pass membrane protein</topology>
    </subcellularLocation>
    <subcellularLocation>
        <location evidence="1">Membrane</location>
        <topology evidence="1">Multi-pass membrane protein</topology>
    </subcellularLocation>
</comment>
<protein>
    <recommendedName>
        <fullName evidence="6">Transport permease protein</fullName>
    </recommendedName>
</protein>
<dbReference type="InterPro" id="IPR013525">
    <property type="entry name" value="ABC2_TM"/>
</dbReference>
<proteinExistence type="inferred from homology"/>
<feature type="transmembrane region" description="Helical" evidence="6">
    <location>
        <begin position="116"/>
        <end position="140"/>
    </location>
</feature>
<dbReference type="Proteomes" id="UP000322499">
    <property type="component" value="Unassembled WGS sequence"/>
</dbReference>
<feature type="transmembrane region" description="Helical" evidence="6">
    <location>
        <begin position="185"/>
        <end position="204"/>
    </location>
</feature>
<evidence type="ECO:0000256" key="2">
    <source>
        <dbReference type="ARBA" id="ARBA00022692"/>
    </source>
</evidence>
<dbReference type="AlphaFoldDB" id="A0A5S5D327"/>
<dbReference type="PIRSF" id="PIRSF006648">
    <property type="entry name" value="DrrB"/>
    <property type="match status" value="1"/>
</dbReference>
<evidence type="ECO:0000313" key="8">
    <source>
        <dbReference type="EMBL" id="TYP89029.1"/>
    </source>
</evidence>
<evidence type="ECO:0000256" key="3">
    <source>
        <dbReference type="ARBA" id="ARBA00022989"/>
    </source>
</evidence>
<dbReference type="GO" id="GO:0046677">
    <property type="term" value="P:response to antibiotic"/>
    <property type="evidence" value="ECO:0007669"/>
    <property type="project" value="UniProtKB-KW"/>
</dbReference>
<dbReference type="InterPro" id="IPR047817">
    <property type="entry name" value="ABC2_TM_bact-type"/>
</dbReference>
<dbReference type="Pfam" id="PF01061">
    <property type="entry name" value="ABC2_membrane"/>
    <property type="match status" value="1"/>
</dbReference>
<accession>A0A5S5D327</accession>
<name>A0A5S5D327_9ACTN</name>
<dbReference type="PANTHER" id="PTHR43027">
    <property type="entry name" value="DOXORUBICIN RESISTANCE ABC TRANSPORTER PERMEASE PROTEIN DRRC-RELATED"/>
    <property type="match status" value="1"/>
</dbReference>
<feature type="transmembrane region" description="Helical" evidence="6">
    <location>
        <begin position="152"/>
        <end position="173"/>
    </location>
</feature>